<accession>A0A1I2CV38</accession>
<dbReference type="STRING" id="35752.SAMN05421541_103220"/>
<dbReference type="Proteomes" id="UP000199645">
    <property type="component" value="Unassembled WGS sequence"/>
</dbReference>
<dbReference type="AlphaFoldDB" id="A0A1I2CV38"/>
<organism evidence="1 2">
    <name type="scientific">Actinoplanes philippinensis</name>
    <dbReference type="NCBI Taxonomy" id="35752"/>
    <lineage>
        <taxon>Bacteria</taxon>
        <taxon>Bacillati</taxon>
        <taxon>Actinomycetota</taxon>
        <taxon>Actinomycetes</taxon>
        <taxon>Micromonosporales</taxon>
        <taxon>Micromonosporaceae</taxon>
        <taxon>Actinoplanes</taxon>
    </lineage>
</organism>
<gene>
    <name evidence="1" type="ORF">SAMN05421541_103220</name>
</gene>
<name>A0A1I2CV38_9ACTN</name>
<evidence type="ECO:0000313" key="2">
    <source>
        <dbReference type="Proteomes" id="UP000199645"/>
    </source>
</evidence>
<protein>
    <submittedName>
        <fullName evidence="1">Uncharacterized protein</fullName>
    </submittedName>
</protein>
<evidence type="ECO:0000313" key="1">
    <source>
        <dbReference type="EMBL" id="SFE72114.1"/>
    </source>
</evidence>
<sequence length="32" mass="3020">MRKLGATVAVVASILGVAGSIAGPLYAAFGAS</sequence>
<reference evidence="1 2" key="1">
    <citation type="submission" date="2016-10" db="EMBL/GenBank/DDBJ databases">
        <authorList>
            <person name="de Groot N.N."/>
        </authorList>
    </citation>
    <scope>NUCLEOTIDE SEQUENCE [LARGE SCALE GENOMIC DNA]</scope>
    <source>
        <strain evidence="1 2">DSM 43019</strain>
    </source>
</reference>
<proteinExistence type="predicted"/>
<keyword evidence="2" id="KW-1185">Reference proteome</keyword>
<dbReference type="EMBL" id="FONV01000003">
    <property type="protein sequence ID" value="SFE72114.1"/>
    <property type="molecule type" value="Genomic_DNA"/>
</dbReference>